<reference evidence="3" key="1">
    <citation type="submission" date="2020-06" db="EMBL/GenBank/DDBJ databases">
        <title>Draft genome of Bugula neritina, a colonial animal packing powerful symbionts and potential medicines.</title>
        <authorList>
            <person name="Rayko M."/>
        </authorList>
    </citation>
    <scope>NUCLEOTIDE SEQUENCE [LARGE SCALE GENOMIC DNA]</scope>
    <source>
        <strain evidence="3">Kwan_BN1</strain>
    </source>
</reference>
<feature type="compositionally biased region" description="Polar residues" evidence="2">
    <location>
        <begin position="328"/>
        <end position="346"/>
    </location>
</feature>
<dbReference type="GO" id="GO:0005737">
    <property type="term" value="C:cytoplasm"/>
    <property type="evidence" value="ECO:0007669"/>
    <property type="project" value="InterPro"/>
</dbReference>
<feature type="compositionally biased region" description="Polar residues" evidence="2">
    <location>
        <begin position="265"/>
        <end position="289"/>
    </location>
</feature>
<accession>A0A7J7JF79</accession>
<dbReference type="InterPro" id="IPR007531">
    <property type="entry name" value="Dysbindin"/>
</dbReference>
<dbReference type="PANTHER" id="PTHR16294:SF6">
    <property type="entry name" value="DYNAMIN N-TERMINAL DOMAIN-CONTAINING PROTEIN"/>
    <property type="match status" value="1"/>
</dbReference>
<sequence>MMLKSFRAKLVAVKDEVTASLKSVTDGLSDKKVLDEPTISVTASKYGDSSDTRDQVVVEEHNDAAQDLLNRYENTWEELYTVTQTNIGKSKNIVKDFYSIQAATSAMGDNVKDFEAEVAQLPLVLSTIQTITNQIVDLHSQCALIENSLATLNNLCEEADLEKAKQSEINKLNAYDYQKKKQLEAYSANLAKEHRKKIISLELREAEVRREKELFYQKAFEEDMQRFKMEQHNKQSSTTLAQVTLPTNMEDAEKLEEFLNDKGDTTQVESVEGTSRSEDTQGNEASDTDQSGRHSDVSSDGLEWDENADTIDILEDSLEKEINSIVEQGNGLQLGTSADSDRTMVNGQLDEDAGVHYD</sequence>
<gene>
    <name evidence="3" type="ORF">EB796_016732</name>
</gene>
<dbReference type="Proteomes" id="UP000593567">
    <property type="component" value="Unassembled WGS sequence"/>
</dbReference>
<feature type="region of interest" description="Disordered" evidence="2">
    <location>
        <begin position="258"/>
        <end position="308"/>
    </location>
</feature>
<protein>
    <submittedName>
        <fullName evidence="3">DTNBP1</fullName>
    </submittedName>
</protein>
<feature type="region of interest" description="Disordered" evidence="2">
    <location>
        <begin position="328"/>
        <end position="358"/>
    </location>
</feature>
<name>A0A7J7JF79_BUGNE</name>
<keyword evidence="4" id="KW-1185">Reference proteome</keyword>
<evidence type="ECO:0000256" key="1">
    <source>
        <dbReference type="ARBA" id="ARBA00008686"/>
    </source>
</evidence>
<comment type="caution">
    <text evidence="3">The sequence shown here is derived from an EMBL/GenBank/DDBJ whole genome shotgun (WGS) entry which is preliminary data.</text>
</comment>
<proteinExistence type="inferred from homology"/>
<comment type="similarity">
    <text evidence="1">Belongs to the dysbindin family.</text>
</comment>
<dbReference type="EMBL" id="VXIV02002509">
    <property type="protein sequence ID" value="KAF6024959.1"/>
    <property type="molecule type" value="Genomic_DNA"/>
</dbReference>
<dbReference type="OrthoDB" id="2445127at2759"/>
<evidence type="ECO:0000256" key="2">
    <source>
        <dbReference type="SAM" id="MobiDB-lite"/>
    </source>
</evidence>
<evidence type="ECO:0000313" key="3">
    <source>
        <dbReference type="EMBL" id="KAF6024959.1"/>
    </source>
</evidence>
<dbReference type="AlphaFoldDB" id="A0A7J7JF79"/>
<organism evidence="3 4">
    <name type="scientific">Bugula neritina</name>
    <name type="common">Brown bryozoan</name>
    <name type="synonym">Sertularia neritina</name>
    <dbReference type="NCBI Taxonomy" id="10212"/>
    <lineage>
        <taxon>Eukaryota</taxon>
        <taxon>Metazoa</taxon>
        <taxon>Spiralia</taxon>
        <taxon>Lophotrochozoa</taxon>
        <taxon>Bryozoa</taxon>
        <taxon>Gymnolaemata</taxon>
        <taxon>Cheilostomatida</taxon>
        <taxon>Flustrina</taxon>
        <taxon>Buguloidea</taxon>
        <taxon>Bugulidae</taxon>
        <taxon>Bugula</taxon>
    </lineage>
</organism>
<dbReference type="PANTHER" id="PTHR16294">
    <property type="entry name" value="DYSTROBREVIN BINDING PROTEIN 1 DYSBINDIN"/>
    <property type="match status" value="1"/>
</dbReference>
<evidence type="ECO:0000313" key="4">
    <source>
        <dbReference type="Proteomes" id="UP000593567"/>
    </source>
</evidence>